<accession>A0ACB9SAZ3</accession>
<dbReference type="EMBL" id="CM042880">
    <property type="protein sequence ID" value="KAI4388055.1"/>
    <property type="molecule type" value="Genomic_DNA"/>
</dbReference>
<keyword evidence="2" id="KW-1185">Reference proteome</keyword>
<reference evidence="2" key="1">
    <citation type="journal article" date="2023" name="Front. Plant Sci.">
        <title>Chromosomal-level genome assembly of Melastoma candidum provides insights into trichome evolution.</title>
        <authorList>
            <person name="Zhong Y."/>
            <person name="Wu W."/>
            <person name="Sun C."/>
            <person name="Zou P."/>
            <person name="Liu Y."/>
            <person name="Dai S."/>
            <person name="Zhou R."/>
        </authorList>
    </citation>
    <scope>NUCLEOTIDE SEQUENCE [LARGE SCALE GENOMIC DNA]</scope>
</reference>
<proteinExistence type="predicted"/>
<name>A0ACB9SAZ3_9MYRT</name>
<evidence type="ECO:0000313" key="1">
    <source>
        <dbReference type="EMBL" id="KAI4388055.1"/>
    </source>
</evidence>
<gene>
    <name evidence="1" type="ORF">MLD38_000426</name>
</gene>
<comment type="caution">
    <text evidence="1">The sequence shown here is derived from an EMBL/GenBank/DDBJ whole genome shotgun (WGS) entry which is preliminary data.</text>
</comment>
<evidence type="ECO:0000313" key="2">
    <source>
        <dbReference type="Proteomes" id="UP001057402"/>
    </source>
</evidence>
<sequence length="186" mass="20301">MLCSRPSAKDIRWPRGGSNDVDDDSLSPKVGCMGQVKRNNRVVGFPTPGSRSFPVSTSRHTSKQTRVVKRMFSSKCLASASVSKQAVPPELSSCRAARSSARRTESRRIICKEEKVATPAALVSVIDMDPPLPVTRMSSKDMEREGGNLWKRRSGGMGLKRLELTSSNAAVLSHLDKGDKSWLSQA</sequence>
<protein>
    <submittedName>
        <fullName evidence="1">Uncharacterized protein</fullName>
    </submittedName>
</protein>
<organism evidence="1 2">
    <name type="scientific">Melastoma candidum</name>
    <dbReference type="NCBI Taxonomy" id="119954"/>
    <lineage>
        <taxon>Eukaryota</taxon>
        <taxon>Viridiplantae</taxon>
        <taxon>Streptophyta</taxon>
        <taxon>Embryophyta</taxon>
        <taxon>Tracheophyta</taxon>
        <taxon>Spermatophyta</taxon>
        <taxon>Magnoliopsida</taxon>
        <taxon>eudicotyledons</taxon>
        <taxon>Gunneridae</taxon>
        <taxon>Pentapetalae</taxon>
        <taxon>rosids</taxon>
        <taxon>malvids</taxon>
        <taxon>Myrtales</taxon>
        <taxon>Melastomataceae</taxon>
        <taxon>Melastomatoideae</taxon>
        <taxon>Melastomateae</taxon>
        <taxon>Melastoma</taxon>
    </lineage>
</organism>
<dbReference type="Proteomes" id="UP001057402">
    <property type="component" value="Chromosome 1"/>
</dbReference>